<evidence type="ECO:0000313" key="1">
    <source>
        <dbReference type="EMBL" id="KAF7781925.1"/>
    </source>
</evidence>
<proteinExistence type="predicted"/>
<dbReference type="AlphaFoldDB" id="A0A8T0C1W9"/>
<organism evidence="1 2">
    <name type="scientific">Pseudoalteromonas rubra</name>
    <dbReference type="NCBI Taxonomy" id="43658"/>
    <lineage>
        <taxon>Bacteria</taxon>
        <taxon>Pseudomonadati</taxon>
        <taxon>Pseudomonadota</taxon>
        <taxon>Gammaproteobacteria</taxon>
        <taxon>Alteromonadales</taxon>
        <taxon>Pseudoalteromonadaceae</taxon>
        <taxon>Pseudoalteromonas</taxon>
    </lineage>
</organism>
<protein>
    <submittedName>
        <fullName evidence="1">Uncharacterized protein</fullName>
    </submittedName>
</protein>
<accession>A0A8T0C1W9</accession>
<sequence length="71" mass="7984">MTTTDHQGHTMEINQPICDFGLHSGEPYCKLPASFLNWMVATGHAKQALAKDELTRRHNAVCDSRMKSKVQ</sequence>
<dbReference type="EMBL" id="AHCD03000044">
    <property type="protein sequence ID" value="KAF7781925.1"/>
    <property type="molecule type" value="Genomic_DNA"/>
</dbReference>
<gene>
    <name evidence="1" type="ORF">PRUB_b1297</name>
</gene>
<comment type="caution">
    <text evidence="1">The sequence shown here is derived from an EMBL/GenBank/DDBJ whole genome shotgun (WGS) entry which is preliminary data.</text>
</comment>
<name>A0A8T0C1W9_9GAMM</name>
<evidence type="ECO:0000313" key="2">
    <source>
        <dbReference type="Proteomes" id="UP000016480"/>
    </source>
</evidence>
<reference evidence="1 2" key="1">
    <citation type="journal article" date="2012" name="J. Bacteriol.">
        <title>Genome sequence of the cycloprodigiosin-producing bacterial strain Pseudoalteromonas rubra ATCC 29570(T).</title>
        <authorList>
            <person name="Xie B.B."/>
            <person name="Shu Y.L."/>
            <person name="Qin Q.L."/>
            <person name="Rong J.C."/>
            <person name="Zhang X.Y."/>
            <person name="Chen X.L."/>
            <person name="Zhou B.C."/>
            <person name="Zhang Y.Z."/>
        </authorList>
    </citation>
    <scope>NUCLEOTIDE SEQUENCE [LARGE SCALE GENOMIC DNA]</scope>
    <source>
        <strain evidence="1 2">DSM 6842</strain>
    </source>
</reference>
<dbReference type="Proteomes" id="UP000016480">
    <property type="component" value="Unassembled WGS sequence"/>
</dbReference>